<proteinExistence type="predicted"/>
<dbReference type="Pfam" id="PF08241">
    <property type="entry name" value="Methyltransf_11"/>
    <property type="match status" value="1"/>
</dbReference>
<dbReference type="SUPFAM" id="SSF53335">
    <property type="entry name" value="S-adenosyl-L-methionine-dependent methyltransferases"/>
    <property type="match status" value="1"/>
</dbReference>
<keyword evidence="2" id="KW-0808">Transferase</keyword>
<dbReference type="GO" id="GO:0008757">
    <property type="term" value="F:S-adenosylmethionine-dependent methyltransferase activity"/>
    <property type="evidence" value="ECO:0007669"/>
    <property type="project" value="InterPro"/>
</dbReference>
<evidence type="ECO:0000259" key="1">
    <source>
        <dbReference type="Pfam" id="PF08241"/>
    </source>
</evidence>
<accession>A0A927EET8</accession>
<feature type="domain" description="Methyltransferase type 11" evidence="1">
    <location>
        <begin position="127"/>
        <end position="220"/>
    </location>
</feature>
<dbReference type="Proteomes" id="UP000619295">
    <property type="component" value="Unassembled WGS sequence"/>
</dbReference>
<protein>
    <submittedName>
        <fullName evidence="2">Methyltransferase domain-containing protein</fullName>
    </submittedName>
</protein>
<dbReference type="CDD" id="cd02440">
    <property type="entry name" value="AdoMet_MTases"/>
    <property type="match status" value="1"/>
</dbReference>
<dbReference type="AlphaFoldDB" id="A0A927EET8"/>
<gene>
    <name evidence="2" type="ORF">IED13_28320</name>
</gene>
<evidence type="ECO:0000313" key="3">
    <source>
        <dbReference type="Proteomes" id="UP000619295"/>
    </source>
</evidence>
<dbReference type="Gene3D" id="3.40.50.150">
    <property type="entry name" value="Vaccinia Virus protein VP39"/>
    <property type="match status" value="1"/>
</dbReference>
<reference evidence="2" key="1">
    <citation type="submission" date="2020-09" db="EMBL/GenBank/DDBJ databases">
        <title>Bosea spartocytisi sp. nov. a root nodule endophyte of Spartocytisus supranubius in the high mountain ecosystem fo the Teide National Park (Canary Islands, Spain).</title>
        <authorList>
            <person name="Pulido-Suarez L."/>
            <person name="Peix A."/>
            <person name="Igual J.M."/>
            <person name="Socas-Perez N."/>
            <person name="Velazquez E."/>
            <person name="Flores-Felix J.D."/>
            <person name="Leon-Barrios M."/>
        </authorList>
    </citation>
    <scope>NUCLEOTIDE SEQUENCE</scope>
    <source>
        <strain evidence="2">SSUT16</strain>
    </source>
</reference>
<comment type="caution">
    <text evidence="2">The sequence shown here is derived from an EMBL/GenBank/DDBJ whole genome shotgun (WGS) entry which is preliminary data.</text>
</comment>
<keyword evidence="2" id="KW-0489">Methyltransferase</keyword>
<dbReference type="InterPro" id="IPR029063">
    <property type="entry name" value="SAM-dependent_MTases_sf"/>
</dbReference>
<dbReference type="EMBL" id="JACXWY010000051">
    <property type="protein sequence ID" value="MBD3849615.1"/>
    <property type="molecule type" value="Genomic_DNA"/>
</dbReference>
<sequence>MLKSPTTMTEQDMLRWIDGLPSEIDAETYDHLAGITIEPQELAALRRLDPMGTEYRRICAALYARLSGRSDYTPERDERSGLGSTPDIWRQISPYSFKSPKLVSEFLSSWAAIISALDVEPEQSVIEYGPGSGQALLMLARCGVRAFGVDIDADSLDLVRRQSEAMGLDVQLELGAFGEGFAGQRFDRVLFFEAFHHALEFDKLLLGLHDRLLPGGKLVLCGEPIVEEGQHASIPFPWGPRMDALSILCMRNRGWMELGFQRPFLAELMARCGWSVRHMQSPVFRANAYIAEPMGDAVRPGDQIMLPEGWGAPEVTHRWTVAECCRIPLPDRLRATSNLSVTVANYLPTPKTVTIESGDARRTRILQPGQTEDIDIGTTSASHVSIRTSLTAAPNEPRHLGIAVLECRIQPA</sequence>
<dbReference type="GO" id="GO:0032259">
    <property type="term" value="P:methylation"/>
    <property type="evidence" value="ECO:0007669"/>
    <property type="project" value="UniProtKB-KW"/>
</dbReference>
<dbReference type="InterPro" id="IPR013216">
    <property type="entry name" value="Methyltransf_11"/>
</dbReference>
<keyword evidence="3" id="KW-1185">Reference proteome</keyword>
<dbReference type="RefSeq" id="WP_191126117.1">
    <property type="nucleotide sequence ID" value="NZ_JACXWY010000051.1"/>
</dbReference>
<evidence type="ECO:0000313" key="2">
    <source>
        <dbReference type="EMBL" id="MBD3849615.1"/>
    </source>
</evidence>
<organism evidence="2 3">
    <name type="scientific">Bosea spartocytisi</name>
    <dbReference type="NCBI Taxonomy" id="2773451"/>
    <lineage>
        <taxon>Bacteria</taxon>
        <taxon>Pseudomonadati</taxon>
        <taxon>Pseudomonadota</taxon>
        <taxon>Alphaproteobacteria</taxon>
        <taxon>Hyphomicrobiales</taxon>
        <taxon>Boseaceae</taxon>
        <taxon>Bosea</taxon>
    </lineage>
</organism>
<name>A0A927EET8_9HYPH</name>